<organism evidence="1 2">
    <name type="scientific">Candidatus Methylobacter favarea</name>
    <dbReference type="NCBI Taxonomy" id="2707345"/>
    <lineage>
        <taxon>Bacteria</taxon>
        <taxon>Pseudomonadati</taxon>
        <taxon>Pseudomonadota</taxon>
        <taxon>Gammaproteobacteria</taxon>
        <taxon>Methylococcales</taxon>
        <taxon>Methylococcaceae</taxon>
        <taxon>Methylobacter</taxon>
    </lineage>
</organism>
<keyword evidence="2" id="KW-1185">Reference proteome</keyword>
<evidence type="ECO:0000313" key="2">
    <source>
        <dbReference type="Proteomes" id="UP000494216"/>
    </source>
</evidence>
<sequence>MDNILIWGYSVPSTWLSQAETDYLKGLPQELPTVEWVWEEMDRVWHELNLDNRRPFASQNIGDYYGHPVWLMNGIFTALDPVSFSHRIAISNHLKLLGVKSIADYGGGFGELARAMCHAIPDAVVSIVEPYPSRVGLERLRNEPRIRFVSDLSASGYDAIIAQDVLEHLEDPLFLAYQIANAVTEEGRLIFANCFYPVIQCHLPSTYHFRHTFPWVMESLGLRYLGTVEGASHALVFKRVGRLNLARARRAETVSRLFGQPFNQVHMSLSRIKSLVLRS</sequence>
<dbReference type="EMBL" id="CADCXN010000013">
    <property type="protein sequence ID" value="CAA9889563.1"/>
    <property type="molecule type" value="Genomic_DNA"/>
</dbReference>
<comment type="caution">
    <text evidence="1">The sequence shown here is derived from an EMBL/GenBank/DDBJ whole genome shotgun (WGS) entry which is preliminary data.</text>
</comment>
<protein>
    <submittedName>
        <fullName evidence="1">Uncharacterized protein</fullName>
    </submittedName>
</protein>
<evidence type="ECO:0000313" key="1">
    <source>
        <dbReference type="EMBL" id="CAA9889563.1"/>
    </source>
</evidence>
<dbReference type="SUPFAM" id="SSF53335">
    <property type="entry name" value="S-adenosyl-L-methionine-dependent methyltransferases"/>
    <property type="match status" value="1"/>
</dbReference>
<dbReference type="RefSeq" id="WP_174624557.1">
    <property type="nucleotide sequence ID" value="NZ_CADCXN010000013.1"/>
</dbReference>
<dbReference type="Gene3D" id="3.40.50.150">
    <property type="entry name" value="Vaccinia Virus protein VP39"/>
    <property type="match status" value="1"/>
</dbReference>
<dbReference type="InterPro" id="IPR029063">
    <property type="entry name" value="SAM-dependent_MTases_sf"/>
</dbReference>
<gene>
    <name evidence="1" type="ORF">METHB2_110062</name>
</gene>
<name>A0A8S0WYH7_9GAMM</name>
<accession>A0A8S0WYH7</accession>
<dbReference type="AlphaFoldDB" id="A0A8S0WYH7"/>
<reference evidence="1 2" key="1">
    <citation type="submission" date="2020-02" db="EMBL/GenBank/DDBJ databases">
        <authorList>
            <person name="Hogendoorn C."/>
        </authorList>
    </citation>
    <scope>NUCLEOTIDE SEQUENCE [LARGE SCALE GENOMIC DNA]</scope>
    <source>
        <strain evidence="1">METHB21</strain>
    </source>
</reference>
<dbReference type="Pfam" id="PF13489">
    <property type="entry name" value="Methyltransf_23"/>
    <property type="match status" value="1"/>
</dbReference>
<proteinExistence type="predicted"/>
<dbReference type="Proteomes" id="UP000494216">
    <property type="component" value="Unassembled WGS sequence"/>
</dbReference>